<sequence length="172" mass="19361">MAEIFSFAPIVADGTRVLILGSMPGIASLQAQQYYAHPRNQFWPILTELMATDVQLSYAQRCDLLLVHGIAVWDVLKSCQRRSSLDSDIDKSSMVCNDFVWLFSHYPGINQVFFNGSTAEQAFRRRVLPQLTADSLKLTRLPSTSPAHASLNFQQKLACWRQIIPTTQAETL</sequence>
<evidence type="ECO:0000259" key="1">
    <source>
        <dbReference type="SMART" id="SM00986"/>
    </source>
</evidence>
<reference evidence="2" key="1">
    <citation type="submission" date="2021-04" db="EMBL/GenBank/DDBJ databases">
        <title>Draft genome sequence data of methanotrophic Methylovulum sp. strain S1L and Methylomonas sp. strain S2AM isolated from boreal lake water columns.</title>
        <authorList>
            <person name="Rissanen A.J."/>
            <person name="Mangayil R."/>
            <person name="Svenning M.M."/>
            <person name="Khanongnuch R."/>
        </authorList>
    </citation>
    <scope>NUCLEOTIDE SEQUENCE</scope>
    <source>
        <strain evidence="2">S2AM</strain>
    </source>
</reference>
<dbReference type="InterPro" id="IPR026353">
    <property type="entry name" value="Hypoxan-DNA_Glyclase"/>
</dbReference>
<name>A0A975MLF2_9GAMM</name>
<dbReference type="AlphaFoldDB" id="A0A975MLF2"/>
<dbReference type="NCBIfam" id="TIGR04274">
    <property type="entry name" value="hypoxanDNAglyco"/>
    <property type="match status" value="1"/>
</dbReference>
<dbReference type="Proteomes" id="UP000676649">
    <property type="component" value="Chromosome"/>
</dbReference>
<dbReference type="CDD" id="cd10032">
    <property type="entry name" value="UDG-F6_HDG"/>
    <property type="match status" value="1"/>
</dbReference>
<evidence type="ECO:0000313" key="2">
    <source>
        <dbReference type="EMBL" id="QWF69982.1"/>
    </source>
</evidence>
<dbReference type="GO" id="GO:0033958">
    <property type="term" value="F:DNA-deoxyinosine glycosylase activity"/>
    <property type="evidence" value="ECO:0007669"/>
    <property type="project" value="UniProtKB-EC"/>
</dbReference>
<evidence type="ECO:0000313" key="3">
    <source>
        <dbReference type="Proteomes" id="UP000676649"/>
    </source>
</evidence>
<keyword evidence="2" id="KW-0326">Glycosidase</keyword>
<dbReference type="SUPFAM" id="SSF52141">
    <property type="entry name" value="Uracil-DNA glycosylase-like"/>
    <property type="match status" value="1"/>
</dbReference>
<protein>
    <submittedName>
        <fullName evidence="2">DNA-deoxyinosine glycosylase</fullName>
        <ecNumber evidence="2">3.2.2.15</ecNumber>
    </submittedName>
</protein>
<dbReference type="Gene3D" id="3.40.470.10">
    <property type="entry name" value="Uracil-DNA glycosylase-like domain"/>
    <property type="match status" value="1"/>
</dbReference>
<dbReference type="InterPro" id="IPR036895">
    <property type="entry name" value="Uracil-DNA_glycosylase-like_sf"/>
</dbReference>
<organism evidence="2 3">
    <name type="scientific">Methylomonas paludis</name>
    <dbReference type="NCBI Taxonomy" id="1173101"/>
    <lineage>
        <taxon>Bacteria</taxon>
        <taxon>Pseudomonadati</taxon>
        <taxon>Pseudomonadota</taxon>
        <taxon>Gammaproteobacteria</taxon>
        <taxon>Methylococcales</taxon>
        <taxon>Methylococcaceae</taxon>
        <taxon>Methylomonas</taxon>
    </lineage>
</organism>
<accession>A0A975MLF2</accession>
<dbReference type="SMART" id="SM00987">
    <property type="entry name" value="UreE_C"/>
    <property type="match status" value="1"/>
</dbReference>
<dbReference type="EC" id="3.2.2.15" evidence="2"/>
<dbReference type="EMBL" id="CP073754">
    <property type="protein sequence ID" value="QWF69982.1"/>
    <property type="molecule type" value="Genomic_DNA"/>
</dbReference>
<dbReference type="RefSeq" id="WP_215580711.1">
    <property type="nucleotide sequence ID" value="NZ_CP073754.1"/>
</dbReference>
<dbReference type="InterPro" id="IPR005122">
    <property type="entry name" value="Uracil-DNA_glycosylase-like"/>
</dbReference>
<proteinExistence type="predicted"/>
<keyword evidence="2" id="KW-0378">Hydrolase</keyword>
<feature type="domain" description="Uracil-DNA glycosylase-like" evidence="1">
    <location>
        <begin position="8"/>
        <end position="164"/>
    </location>
</feature>
<dbReference type="KEGG" id="mpad:KEF85_11530"/>
<keyword evidence="3" id="KW-1185">Reference proteome</keyword>
<dbReference type="Pfam" id="PF03167">
    <property type="entry name" value="UDG"/>
    <property type="match status" value="1"/>
</dbReference>
<dbReference type="SMART" id="SM00986">
    <property type="entry name" value="UDG"/>
    <property type="match status" value="1"/>
</dbReference>
<gene>
    <name evidence="2" type="ORF">KEF85_11530</name>
</gene>